<dbReference type="Gene3D" id="2.60.470.10">
    <property type="entry name" value="Acid-sensing ion channels like domains"/>
    <property type="match status" value="1"/>
</dbReference>
<dbReference type="InterPro" id="IPR001873">
    <property type="entry name" value="ENaC"/>
</dbReference>
<dbReference type="EMBL" id="LR899011">
    <property type="protein sequence ID" value="CAD7085671.1"/>
    <property type="molecule type" value="Genomic_DNA"/>
</dbReference>
<accession>A0A7R8URI4</accession>
<dbReference type="PANTHER" id="PTHR11690:SF237">
    <property type="entry name" value="PICKPOCKET 16-RELATED"/>
    <property type="match status" value="1"/>
</dbReference>
<comment type="subcellular location">
    <subcellularLocation>
        <location evidence="1">Membrane</location>
        <topology evidence="1">Multi-pass membrane protein</topology>
    </subcellularLocation>
</comment>
<keyword evidence="9 13" id="KW-0472">Membrane</keyword>
<evidence type="ECO:0000256" key="11">
    <source>
        <dbReference type="ARBA" id="ARBA00023303"/>
    </source>
</evidence>
<dbReference type="InParanoid" id="A0A7R8URI4"/>
<keyword evidence="15" id="KW-1185">Reference proteome</keyword>
<dbReference type="Proteomes" id="UP000594454">
    <property type="component" value="Chromosome 3"/>
</dbReference>
<evidence type="ECO:0000256" key="2">
    <source>
        <dbReference type="ARBA" id="ARBA00007193"/>
    </source>
</evidence>
<name>A0A7R8URI4_HERIL</name>
<dbReference type="AlphaFoldDB" id="A0A7R8URI4"/>
<keyword evidence="8 12" id="KW-0406">Ion transport</keyword>
<evidence type="ECO:0000313" key="14">
    <source>
        <dbReference type="EMBL" id="CAD7085671.1"/>
    </source>
</evidence>
<reference evidence="14 15" key="1">
    <citation type="submission" date="2020-11" db="EMBL/GenBank/DDBJ databases">
        <authorList>
            <person name="Wallbank WR R."/>
            <person name="Pardo Diaz C."/>
            <person name="Kozak K."/>
            <person name="Martin S."/>
            <person name="Jiggins C."/>
            <person name="Moest M."/>
            <person name="Warren A I."/>
            <person name="Generalovic N T."/>
            <person name="Byers J.R.P. K."/>
            <person name="Montejo-Kovacevich G."/>
            <person name="Yen C E."/>
        </authorList>
    </citation>
    <scope>NUCLEOTIDE SEQUENCE [LARGE SCALE GENOMIC DNA]</scope>
</reference>
<keyword evidence="3 12" id="KW-0813">Transport</keyword>
<keyword evidence="7" id="KW-0915">Sodium</keyword>
<evidence type="ECO:0000256" key="3">
    <source>
        <dbReference type="ARBA" id="ARBA00022448"/>
    </source>
</evidence>
<evidence type="ECO:0000256" key="13">
    <source>
        <dbReference type="SAM" id="Phobius"/>
    </source>
</evidence>
<keyword evidence="5 12" id="KW-0812">Transmembrane</keyword>
<dbReference type="PANTHER" id="PTHR11690">
    <property type="entry name" value="AMILORIDE-SENSITIVE SODIUM CHANNEL-RELATED"/>
    <property type="match status" value="1"/>
</dbReference>
<comment type="similarity">
    <text evidence="2 12">Belongs to the amiloride-sensitive sodium channel (TC 1.A.6) family.</text>
</comment>
<dbReference type="PRINTS" id="PR01078">
    <property type="entry name" value="AMINACHANNEL"/>
</dbReference>
<dbReference type="FunCoup" id="A0A7R8URI4">
    <property type="interactions" value="29"/>
</dbReference>
<evidence type="ECO:0000256" key="4">
    <source>
        <dbReference type="ARBA" id="ARBA00022461"/>
    </source>
</evidence>
<feature type="transmembrane region" description="Helical" evidence="13">
    <location>
        <begin position="476"/>
        <end position="505"/>
    </location>
</feature>
<keyword evidence="4 12" id="KW-0894">Sodium channel</keyword>
<evidence type="ECO:0000256" key="12">
    <source>
        <dbReference type="RuleBase" id="RU000679"/>
    </source>
</evidence>
<evidence type="ECO:0000256" key="10">
    <source>
        <dbReference type="ARBA" id="ARBA00023201"/>
    </source>
</evidence>
<dbReference type="Gene3D" id="1.10.287.770">
    <property type="entry name" value="YojJ-like"/>
    <property type="match status" value="1"/>
</dbReference>
<evidence type="ECO:0000256" key="7">
    <source>
        <dbReference type="ARBA" id="ARBA00023053"/>
    </source>
</evidence>
<evidence type="ECO:0000256" key="5">
    <source>
        <dbReference type="ARBA" id="ARBA00022692"/>
    </source>
</evidence>
<feature type="transmembrane region" description="Helical" evidence="13">
    <location>
        <begin position="62"/>
        <end position="81"/>
    </location>
</feature>
<protein>
    <recommendedName>
        <fullName evidence="16">Sodium channel protein Nach</fullName>
    </recommendedName>
</protein>
<gene>
    <name evidence="14" type="ORF">HERILL_LOCUS8496</name>
</gene>
<dbReference type="GO" id="GO:0015280">
    <property type="term" value="F:ligand-gated sodium channel activity"/>
    <property type="evidence" value="ECO:0007669"/>
    <property type="project" value="TreeGrafter"/>
</dbReference>
<dbReference type="Pfam" id="PF00858">
    <property type="entry name" value="ASC"/>
    <property type="match status" value="1"/>
</dbReference>
<evidence type="ECO:0000256" key="9">
    <source>
        <dbReference type="ARBA" id="ARBA00023136"/>
    </source>
</evidence>
<evidence type="ECO:0000256" key="8">
    <source>
        <dbReference type="ARBA" id="ARBA00023065"/>
    </source>
</evidence>
<proteinExistence type="inferred from homology"/>
<keyword evidence="6 13" id="KW-1133">Transmembrane helix</keyword>
<dbReference type="Gene3D" id="1.10.287.820">
    <property type="entry name" value="Acid-sensing ion channel domain"/>
    <property type="match status" value="1"/>
</dbReference>
<evidence type="ECO:0008006" key="16">
    <source>
        <dbReference type="Google" id="ProtNLM"/>
    </source>
</evidence>
<keyword evidence="10 12" id="KW-0739">Sodium transport</keyword>
<sequence>MSQVWTTQIGNSQNLQSKNPTKFSRKWYQFWIVDALKGYCNTTGLHGFNYITRSNTTRGEKIFWIIVVIIAIITAIALVAVSSQWNSETPTVTVFESTHFSTWNIPFPAVSICNFNKVSRRKAMHQARILKKPANITVERLAKLFLLILDFIEVTDRVKADYLTLGAILDENNMSTLELYEKLAPDCDEMLLRCVWKGTETRCDTLFQTSNSSIGICCSFNYHGIETSNNPMKAGHSIPRKPRHVTASGYQTGLTVILDPIEDDYFGTLLSGYGFRIFIHGAYDHPGTNSETKVVTTTTENFISLTPESTYATSDLRGLSPANRGCLFRREQQMGVMRYYSYINCLAECRSRLFHESCGCIPPGFLNNGSHSTCRMDAIDCVLKNKNSINTAAPSFTKTLRQNGTGTTSTLACNCLPDCELNEYPGEIATGILNRQFSYNSMSLFEDLKLTSEVVVHVYFDDLISTRYRKDIFQNWISILASLGGLLGLVFGFSIVTAIELAYYLTLRPLFRYFFQQLAKNQGRIAVETFNNNKKRTTVK</sequence>
<evidence type="ECO:0000313" key="15">
    <source>
        <dbReference type="Proteomes" id="UP000594454"/>
    </source>
</evidence>
<organism evidence="14 15">
    <name type="scientific">Hermetia illucens</name>
    <name type="common">Black soldier fly</name>
    <dbReference type="NCBI Taxonomy" id="343691"/>
    <lineage>
        <taxon>Eukaryota</taxon>
        <taxon>Metazoa</taxon>
        <taxon>Ecdysozoa</taxon>
        <taxon>Arthropoda</taxon>
        <taxon>Hexapoda</taxon>
        <taxon>Insecta</taxon>
        <taxon>Pterygota</taxon>
        <taxon>Neoptera</taxon>
        <taxon>Endopterygota</taxon>
        <taxon>Diptera</taxon>
        <taxon>Brachycera</taxon>
        <taxon>Stratiomyomorpha</taxon>
        <taxon>Stratiomyidae</taxon>
        <taxon>Hermetiinae</taxon>
        <taxon>Hermetia</taxon>
    </lineage>
</organism>
<evidence type="ECO:0000256" key="6">
    <source>
        <dbReference type="ARBA" id="ARBA00022989"/>
    </source>
</evidence>
<dbReference type="OrthoDB" id="6502088at2759"/>
<evidence type="ECO:0000256" key="1">
    <source>
        <dbReference type="ARBA" id="ARBA00004141"/>
    </source>
</evidence>
<keyword evidence="11 12" id="KW-0407">Ion channel</keyword>
<dbReference type="OMA" id="INNINNX"/>
<dbReference type="GO" id="GO:0005886">
    <property type="term" value="C:plasma membrane"/>
    <property type="evidence" value="ECO:0007669"/>
    <property type="project" value="TreeGrafter"/>
</dbReference>